<keyword evidence="3" id="KW-1185">Reference proteome</keyword>
<keyword evidence="1" id="KW-0472">Membrane</keyword>
<evidence type="ECO:0000313" key="3">
    <source>
        <dbReference type="Proteomes" id="UP001202134"/>
    </source>
</evidence>
<dbReference type="RefSeq" id="WP_248954492.1">
    <property type="nucleotide sequence ID" value="NZ_JAKIKU010000001.1"/>
</dbReference>
<name>A0ABT0KJD5_9GAMM</name>
<organism evidence="2 3">
    <name type="scientific">Shewanella electrodiphila</name>
    <dbReference type="NCBI Taxonomy" id="934143"/>
    <lineage>
        <taxon>Bacteria</taxon>
        <taxon>Pseudomonadati</taxon>
        <taxon>Pseudomonadota</taxon>
        <taxon>Gammaproteobacteria</taxon>
        <taxon>Alteromonadales</taxon>
        <taxon>Shewanellaceae</taxon>
        <taxon>Shewanella</taxon>
    </lineage>
</organism>
<comment type="caution">
    <text evidence="2">The sequence shown here is derived from an EMBL/GenBank/DDBJ whole genome shotgun (WGS) entry which is preliminary data.</text>
</comment>
<accession>A0ABT0KJD5</accession>
<keyword evidence="1" id="KW-0812">Transmembrane</keyword>
<proteinExistence type="predicted"/>
<feature type="transmembrane region" description="Helical" evidence="1">
    <location>
        <begin position="53"/>
        <end position="73"/>
    </location>
</feature>
<sequence>MPHSAHTNIINALAFQVIWWAGVLAANQLIIIPIILIIWHFVASQQKSFDFKVLMVCASVGILLDTVLVGIGLFEFQVFPLWLGLLWGYFALSLNYSLALFNHFPISIQALLGGIFGSLSYIGGANLNAVDLPYGTVTSGLALMLIWSLMFPLFLWLSKVIGLKHARTDFEKLV</sequence>
<feature type="transmembrane region" description="Helical" evidence="1">
    <location>
        <begin position="79"/>
        <end position="98"/>
    </location>
</feature>
<feature type="transmembrane region" description="Helical" evidence="1">
    <location>
        <begin position="110"/>
        <end position="130"/>
    </location>
</feature>
<dbReference type="InterPro" id="IPR021306">
    <property type="entry name" value="DUF2878"/>
</dbReference>
<feature type="transmembrane region" description="Helical" evidence="1">
    <location>
        <begin position="17"/>
        <end position="41"/>
    </location>
</feature>
<dbReference type="Proteomes" id="UP001202134">
    <property type="component" value="Unassembled WGS sequence"/>
</dbReference>
<evidence type="ECO:0000256" key="1">
    <source>
        <dbReference type="SAM" id="Phobius"/>
    </source>
</evidence>
<protein>
    <submittedName>
        <fullName evidence="2">DUF2878 domain-containing protein</fullName>
    </submittedName>
</protein>
<gene>
    <name evidence="2" type="ORF">L2737_01215</name>
</gene>
<evidence type="ECO:0000313" key="2">
    <source>
        <dbReference type="EMBL" id="MCL1043953.1"/>
    </source>
</evidence>
<feature type="transmembrane region" description="Helical" evidence="1">
    <location>
        <begin position="136"/>
        <end position="157"/>
    </location>
</feature>
<keyword evidence="1" id="KW-1133">Transmembrane helix</keyword>
<dbReference type="Pfam" id="PF11086">
    <property type="entry name" value="DUF2878"/>
    <property type="match status" value="1"/>
</dbReference>
<dbReference type="EMBL" id="JAKIKU010000001">
    <property type="protein sequence ID" value="MCL1043953.1"/>
    <property type="molecule type" value="Genomic_DNA"/>
</dbReference>
<reference evidence="2 3" key="1">
    <citation type="submission" date="2022-01" db="EMBL/GenBank/DDBJ databases">
        <title>Whole genome-based taxonomy of the Shewanellaceae.</title>
        <authorList>
            <person name="Martin-Rodriguez A.J."/>
        </authorList>
    </citation>
    <scope>NUCLEOTIDE SEQUENCE [LARGE SCALE GENOMIC DNA]</scope>
    <source>
        <strain evidence="2 3">DSM 24955</strain>
    </source>
</reference>